<comment type="similarity">
    <text evidence="3 10">Belongs to the glycosyl hydrolase 35 family.</text>
</comment>
<dbReference type="InterPro" id="IPR048913">
    <property type="entry name" value="BetaGal_gal-bd"/>
</dbReference>
<keyword evidence="7" id="KW-0378">Hydrolase</keyword>
<dbReference type="Gene3D" id="2.60.120.260">
    <property type="entry name" value="Galactose-binding domain-like"/>
    <property type="match status" value="3"/>
</dbReference>
<dbReference type="GO" id="GO:0048046">
    <property type="term" value="C:apoplast"/>
    <property type="evidence" value="ECO:0007669"/>
    <property type="project" value="UniProtKB-SubCell"/>
</dbReference>
<dbReference type="EC" id="3.2.1.23" evidence="4"/>
<evidence type="ECO:0000256" key="8">
    <source>
        <dbReference type="ARBA" id="ARBA00023295"/>
    </source>
</evidence>
<sequence>MASAGGFGGLSLLLALSLCSALASTVHGEAPRRFWIEDDAFWKDGAPFQIVGGDVHYFRIVPEYWKDRLLRAKALGLNTIQTYVPWNLHEPEPQSWEFKGFADIESYLRLAQELEMLVMLRVGPYICGEWDLGGFPPWLLTIEPALKLRSSDATYLSLVSCPKHHQFQGFMYDTAIIALGFSGAILTKIENEFGSFGDDKNYLHYLVQLARRYLGNDIVLYTTDGGTTNTLKNGAILQDDVFAAVDFSTGDDPWPIFRLQKKYNLPGKSAPLSAEFYTGWLTHWGESIATTDASSTAKALKSILCRNGSAVLYVCNESPFITAFHLHFSFTNSVFHEICFQMAHGGTNFGFYNGANTGQTEYEYKADLTSYDYATLRRVIHECTGTPLHPLPADIERASYGLVKLQKVASFFDIFDKICDPLKVAVSEQPLSMELTGQMFGFLLYVSEYQGKGPYSILSIPKVENMGRVNYGPYIFDQKGILSTVEIDGVTLHHWKMYPLSFNLLENLSKFQPIQQITDARASKVSSHGGSQNKLRDLSFYLNGKSEEPEFYEGHFHIDSNSTVKDTFISFRGWNKGVAFVNNFNIGRFWPVMGPQCALYVPAPILRSGDNIVDMLRDPAGNVSKLAEFMGCAFSDGEEAAGVVRDIVELCSIDALKNMEVNKNGGQLYVKNESFFRKGVAGDWRNHLTPAMAARLDKIVEDALQGSEFTFNAMADR</sequence>
<reference evidence="16 17" key="1">
    <citation type="submission" date="2017-09" db="EMBL/GenBank/DDBJ databases">
        <authorList>
            <consortium name="International Durum Wheat Genome Sequencing Consortium (IDWGSC)"/>
            <person name="Milanesi L."/>
        </authorList>
    </citation>
    <scope>NUCLEOTIDE SEQUENCE [LARGE SCALE GENOMIC DNA]</scope>
    <source>
        <strain evidence="17">cv. Svevo</strain>
    </source>
</reference>
<accession>A0A9R0V2C4</accession>
<evidence type="ECO:0000256" key="6">
    <source>
        <dbReference type="ARBA" id="ARBA00022525"/>
    </source>
</evidence>
<evidence type="ECO:0000256" key="1">
    <source>
        <dbReference type="ARBA" id="ARBA00001412"/>
    </source>
</evidence>
<feature type="active site" description="Nucleophile" evidence="9">
    <location>
        <position position="275"/>
    </location>
</feature>
<evidence type="ECO:0000256" key="11">
    <source>
        <dbReference type="SAM" id="SignalP"/>
    </source>
</evidence>
<dbReference type="InterPro" id="IPR001944">
    <property type="entry name" value="Glycoside_Hdrlase_35"/>
</dbReference>
<feature type="domain" description="Glycoside hydrolase 35 catalytic" evidence="13">
    <location>
        <begin position="41"/>
        <end position="374"/>
    </location>
</feature>
<name>A0A9R0V2C4_TRITD</name>
<dbReference type="PANTHER" id="PTHR23421">
    <property type="entry name" value="BETA-GALACTOSIDASE RELATED"/>
    <property type="match status" value="1"/>
</dbReference>
<feature type="domain" description="Sulfotransferase" evidence="12">
    <location>
        <begin position="614"/>
        <end position="707"/>
    </location>
</feature>
<dbReference type="GO" id="GO:0008146">
    <property type="term" value="F:sulfotransferase activity"/>
    <property type="evidence" value="ECO:0007669"/>
    <property type="project" value="InterPro"/>
</dbReference>
<dbReference type="Pfam" id="PF21317">
    <property type="entry name" value="BetaGal_ABD_1"/>
    <property type="match status" value="1"/>
</dbReference>
<dbReference type="Pfam" id="PF00685">
    <property type="entry name" value="Sulfotransfer_1"/>
    <property type="match status" value="1"/>
</dbReference>
<feature type="signal peptide" evidence="11">
    <location>
        <begin position="1"/>
        <end position="28"/>
    </location>
</feature>
<evidence type="ECO:0000259" key="13">
    <source>
        <dbReference type="Pfam" id="PF01301"/>
    </source>
</evidence>
<evidence type="ECO:0000313" key="17">
    <source>
        <dbReference type="Proteomes" id="UP000324705"/>
    </source>
</evidence>
<dbReference type="SUPFAM" id="SSF51445">
    <property type="entry name" value="(Trans)glycosidases"/>
    <property type="match status" value="1"/>
</dbReference>
<evidence type="ECO:0000256" key="3">
    <source>
        <dbReference type="ARBA" id="ARBA00009809"/>
    </source>
</evidence>
<feature type="active site" description="Proton donor" evidence="9">
    <location>
        <position position="192"/>
    </location>
</feature>
<keyword evidence="17" id="KW-1185">Reference proteome</keyword>
<dbReference type="FunFam" id="3.20.20.80:FF:000115">
    <property type="entry name" value="Beta-galactosidase"/>
    <property type="match status" value="1"/>
</dbReference>
<protein>
    <recommendedName>
        <fullName evidence="4">beta-galactosidase</fullName>
        <ecNumber evidence="4">3.2.1.23</ecNumber>
    </recommendedName>
</protein>
<organism evidence="16 17">
    <name type="scientific">Triticum turgidum subsp. durum</name>
    <name type="common">Durum wheat</name>
    <name type="synonym">Triticum durum</name>
    <dbReference type="NCBI Taxonomy" id="4567"/>
    <lineage>
        <taxon>Eukaryota</taxon>
        <taxon>Viridiplantae</taxon>
        <taxon>Streptophyta</taxon>
        <taxon>Embryophyta</taxon>
        <taxon>Tracheophyta</taxon>
        <taxon>Spermatophyta</taxon>
        <taxon>Magnoliopsida</taxon>
        <taxon>Liliopsida</taxon>
        <taxon>Poales</taxon>
        <taxon>Poaceae</taxon>
        <taxon>BOP clade</taxon>
        <taxon>Pooideae</taxon>
        <taxon>Triticodae</taxon>
        <taxon>Triticeae</taxon>
        <taxon>Triticinae</taxon>
        <taxon>Triticum</taxon>
    </lineage>
</organism>
<dbReference type="Gramene" id="TRITD1Av1G204190.1">
    <property type="protein sequence ID" value="TRITD1Av1G204190.1"/>
    <property type="gene ID" value="TRITD1Av1G204190"/>
</dbReference>
<evidence type="ECO:0000256" key="7">
    <source>
        <dbReference type="ARBA" id="ARBA00022801"/>
    </source>
</evidence>
<comment type="subcellular location">
    <subcellularLocation>
        <location evidence="2">Secreted</location>
        <location evidence="2">Extracellular space</location>
        <location evidence="2">Apoplast</location>
    </subcellularLocation>
</comment>
<dbReference type="EMBL" id="LT934111">
    <property type="protein sequence ID" value="VAH09864.1"/>
    <property type="molecule type" value="Genomic_DNA"/>
</dbReference>
<feature type="chain" id="PRO_5040452202" description="beta-galactosidase" evidence="11">
    <location>
        <begin position="29"/>
        <end position="717"/>
    </location>
</feature>
<evidence type="ECO:0000256" key="4">
    <source>
        <dbReference type="ARBA" id="ARBA00012756"/>
    </source>
</evidence>
<evidence type="ECO:0000259" key="12">
    <source>
        <dbReference type="Pfam" id="PF00685"/>
    </source>
</evidence>
<keyword evidence="8" id="KW-0326">Glycosidase</keyword>
<dbReference type="PIRSF" id="PIRSF006336">
    <property type="entry name" value="B-gal"/>
    <property type="match status" value="1"/>
</dbReference>
<proteinExistence type="inferred from homology"/>
<evidence type="ECO:0000256" key="10">
    <source>
        <dbReference type="RuleBase" id="RU003679"/>
    </source>
</evidence>
<dbReference type="PRINTS" id="PR00742">
    <property type="entry name" value="GLHYDRLASE35"/>
</dbReference>
<evidence type="ECO:0000259" key="14">
    <source>
        <dbReference type="Pfam" id="PF21317"/>
    </source>
</evidence>
<evidence type="ECO:0000256" key="2">
    <source>
        <dbReference type="ARBA" id="ARBA00004271"/>
    </source>
</evidence>
<evidence type="ECO:0000313" key="16">
    <source>
        <dbReference type="EMBL" id="VAH09864.1"/>
    </source>
</evidence>
<dbReference type="Proteomes" id="UP000324705">
    <property type="component" value="Chromosome 1A"/>
</dbReference>
<evidence type="ECO:0000256" key="9">
    <source>
        <dbReference type="PIRSR" id="PIRSR006336-1"/>
    </source>
</evidence>
<dbReference type="GO" id="GO:0004565">
    <property type="term" value="F:beta-galactosidase activity"/>
    <property type="evidence" value="ECO:0007669"/>
    <property type="project" value="UniProtKB-EC"/>
</dbReference>
<dbReference type="InterPro" id="IPR008979">
    <property type="entry name" value="Galactose-bd-like_sf"/>
</dbReference>
<dbReference type="InterPro" id="IPR027417">
    <property type="entry name" value="P-loop_NTPase"/>
</dbReference>
<gene>
    <name evidence="16" type="ORF">TRITD_1Av1G204190</name>
</gene>
<keyword evidence="11" id="KW-0732">Signal</keyword>
<dbReference type="Pfam" id="PF21467">
    <property type="entry name" value="BetaGal_gal-bd"/>
    <property type="match status" value="1"/>
</dbReference>
<dbReference type="GO" id="GO:0005975">
    <property type="term" value="P:carbohydrate metabolic process"/>
    <property type="evidence" value="ECO:0007669"/>
    <property type="project" value="InterPro"/>
</dbReference>
<evidence type="ECO:0000259" key="15">
    <source>
        <dbReference type="Pfam" id="PF21467"/>
    </source>
</evidence>
<dbReference type="InterPro" id="IPR048912">
    <property type="entry name" value="BetaGal1-like_ABD1"/>
</dbReference>
<evidence type="ECO:0000256" key="5">
    <source>
        <dbReference type="ARBA" id="ARBA00022523"/>
    </source>
</evidence>
<dbReference type="InterPro" id="IPR026283">
    <property type="entry name" value="B-gal_1-like"/>
</dbReference>
<dbReference type="Gene3D" id="3.40.50.300">
    <property type="entry name" value="P-loop containing nucleotide triphosphate hydrolases"/>
    <property type="match status" value="1"/>
</dbReference>
<dbReference type="Gene3D" id="3.20.20.80">
    <property type="entry name" value="Glycosidases"/>
    <property type="match status" value="1"/>
</dbReference>
<dbReference type="InterPro" id="IPR000863">
    <property type="entry name" value="Sulfotransferase_dom"/>
</dbReference>
<feature type="domain" description="Beta-galactosidase 1-like first all-beta" evidence="14">
    <location>
        <begin position="463"/>
        <end position="500"/>
    </location>
</feature>
<dbReference type="InterPro" id="IPR017853">
    <property type="entry name" value="GH"/>
</dbReference>
<keyword evidence="5" id="KW-0052">Apoplast</keyword>
<dbReference type="Pfam" id="PF01301">
    <property type="entry name" value="Glyco_hydro_35"/>
    <property type="match status" value="1"/>
</dbReference>
<feature type="domain" description="Beta-galactosidase galactose-binding" evidence="15">
    <location>
        <begin position="550"/>
        <end position="611"/>
    </location>
</feature>
<dbReference type="AlphaFoldDB" id="A0A9R0V2C4"/>
<dbReference type="SUPFAM" id="SSF49785">
    <property type="entry name" value="Galactose-binding domain-like"/>
    <property type="match status" value="1"/>
</dbReference>
<dbReference type="SUPFAM" id="SSF52540">
    <property type="entry name" value="P-loop containing nucleoside triphosphate hydrolases"/>
    <property type="match status" value="1"/>
</dbReference>
<dbReference type="InterPro" id="IPR031330">
    <property type="entry name" value="Gly_Hdrlase_35_cat"/>
</dbReference>
<comment type="catalytic activity">
    <reaction evidence="1">
        <text>Hydrolysis of terminal non-reducing beta-D-galactose residues in beta-D-galactosides.</text>
        <dbReference type="EC" id="3.2.1.23"/>
    </reaction>
</comment>
<keyword evidence="6" id="KW-0964">Secreted</keyword>